<organism evidence="1 2">
    <name type="scientific">Hermetia illucens</name>
    <name type="common">Black soldier fly</name>
    <dbReference type="NCBI Taxonomy" id="343691"/>
    <lineage>
        <taxon>Eukaryota</taxon>
        <taxon>Metazoa</taxon>
        <taxon>Ecdysozoa</taxon>
        <taxon>Arthropoda</taxon>
        <taxon>Hexapoda</taxon>
        <taxon>Insecta</taxon>
        <taxon>Pterygota</taxon>
        <taxon>Neoptera</taxon>
        <taxon>Endopterygota</taxon>
        <taxon>Diptera</taxon>
        <taxon>Brachycera</taxon>
        <taxon>Stratiomyomorpha</taxon>
        <taxon>Stratiomyidae</taxon>
        <taxon>Hermetiinae</taxon>
        <taxon>Hermetia</taxon>
    </lineage>
</organism>
<accession>A0A7R8UGD0</accession>
<evidence type="ECO:0000313" key="2">
    <source>
        <dbReference type="Proteomes" id="UP000594454"/>
    </source>
</evidence>
<protein>
    <submittedName>
        <fullName evidence="1">Uncharacterized protein</fullName>
    </submittedName>
</protein>
<name>A0A7R8UGD0_HERIL</name>
<dbReference type="Proteomes" id="UP000594454">
    <property type="component" value="Chromosome 1"/>
</dbReference>
<dbReference type="AlphaFoldDB" id="A0A7R8UGD0"/>
<evidence type="ECO:0000313" key="1">
    <source>
        <dbReference type="EMBL" id="CAD7080104.1"/>
    </source>
</evidence>
<reference evidence="1 2" key="1">
    <citation type="submission" date="2020-11" db="EMBL/GenBank/DDBJ databases">
        <authorList>
            <person name="Wallbank WR R."/>
            <person name="Pardo Diaz C."/>
            <person name="Kozak K."/>
            <person name="Martin S."/>
            <person name="Jiggins C."/>
            <person name="Moest M."/>
            <person name="Warren A I."/>
            <person name="Generalovic N T."/>
            <person name="Byers J.R.P. K."/>
            <person name="Montejo-Kovacevich G."/>
            <person name="Yen C E."/>
        </authorList>
    </citation>
    <scope>NUCLEOTIDE SEQUENCE [LARGE SCALE GENOMIC DNA]</scope>
</reference>
<dbReference type="InParanoid" id="A0A7R8UGD0"/>
<sequence>MWATEGVGGCKLPGAVFFIFLDRSHIASSLNKVMSHISWMKSTRMKLEACFGFMGKWVGSSGDGYGDAAWSLCSAYEGSETNYKFLACTPAKVELMYDCNIGKSFQVCLPKDG</sequence>
<proteinExistence type="predicted"/>
<dbReference type="EMBL" id="LR899009">
    <property type="protein sequence ID" value="CAD7080104.1"/>
    <property type="molecule type" value="Genomic_DNA"/>
</dbReference>
<keyword evidence="2" id="KW-1185">Reference proteome</keyword>
<gene>
    <name evidence="1" type="ORF">HERILL_LOCUS3279</name>
</gene>